<dbReference type="EMBL" id="KI660146">
    <property type="protein sequence ID" value="ETN77855.1"/>
    <property type="molecule type" value="Genomic_DNA"/>
</dbReference>
<gene>
    <name evidence="3" type="ORF">NECAME_03027</name>
</gene>
<dbReference type="SMART" id="SM00322">
    <property type="entry name" value="KH"/>
    <property type="match status" value="1"/>
</dbReference>
<dbReference type="OrthoDB" id="442947at2759"/>
<dbReference type="PROSITE" id="PS50084">
    <property type="entry name" value="KH_TYPE_1"/>
    <property type="match status" value="1"/>
</dbReference>
<dbReference type="Gene3D" id="3.30.1370.10">
    <property type="entry name" value="K Homology domain, type 1"/>
    <property type="match status" value="1"/>
</dbReference>
<reference evidence="4" key="1">
    <citation type="journal article" date="2014" name="Nat. Genet.">
        <title>Genome of the human hookworm Necator americanus.</title>
        <authorList>
            <person name="Tang Y.T."/>
            <person name="Gao X."/>
            <person name="Rosa B.A."/>
            <person name="Abubucker S."/>
            <person name="Hallsworth-Pepin K."/>
            <person name="Martin J."/>
            <person name="Tyagi R."/>
            <person name="Heizer E."/>
            <person name="Zhang X."/>
            <person name="Bhonagiri-Palsikar V."/>
            <person name="Minx P."/>
            <person name="Warren W.C."/>
            <person name="Wang Q."/>
            <person name="Zhan B."/>
            <person name="Hotez P.J."/>
            <person name="Sternberg P.W."/>
            <person name="Dougall A."/>
            <person name="Gaze S.T."/>
            <person name="Mulvenna J."/>
            <person name="Sotillo J."/>
            <person name="Ranganathan S."/>
            <person name="Rabelo E.M."/>
            <person name="Wilson R.K."/>
            <person name="Felgner P.L."/>
            <person name="Bethony J."/>
            <person name="Hawdon J.M."/>
            <person name="Gasser R.B."/>
            <person name="Loukas A."/>
            <person name="Mitreva M."/>
        </authorList>
    </citation>
    <scope>NUCLEOTIDE SEQUENCE [LARGE SCALE GENOMIC DNA]</scope>
</reference>
<dbReference type="Pfam" id="PF00013">
    <property type="entry name" value="KH_1"/>
    <property type="match status" value="1"/>
</dbReference>
<evidence type="ECO:0000313" key="3">
    <source>
        <dbReference type="EMBL" id="ETN77855.1"/>
    </source>
</evidence>
<dbReference type="KEGG" id="nai:NECAME_03027"/>
<protein>
    <submittedName>
        <fullName evidence="3">KH domain protein</fullName>
    </submittedName>
</protein>
<dbReference type="InterPro" id="IPR004087">
    <property type="entry name" value="KH_dom"/>
</dbReference>
<feature type="domain" description="K Homology" evidence="2">
    <location>
        <begin position="2"/>
        <end position="71"/>
    </location>
</feature>
<evidence type="ECO:0000259" key="2">
    <source>
        <dbReference type="SMART" id="SM00322"/>
    </source>
</evidence>
<dbReference type="STRING" id="51031.W2T771"/>
<organism evidence="3 4">
    <name type="scientific">Necator americanus</name>
    <name type="common">Human hookworm</name>
    <dbReference type="NCBI Taxonomy" id="51031"/>
    <lineage>
        <taxon>Eukaryota</taxon>
        <taxon>Metazoa</taxon>
        <taxon>Ecdysozoa</taxon>
        <taxon>Nematoda</taxon>
        <taxon>Chromadorea</taxon>
        <taxon>Rhabditida</taxon>
        <taxon>Rhabditina</taxon>
        <taxon>Rhabditomorpha</taxon>
        <taxon>Strongyloidea</taxon>
        <taxon>Ancylostomatidae</taxon>
        <taxon>Bunostominae</taxon>
        <taxon>Necator</taxon>
    </lineage>
</organism>
<evidence type="ECO:0000256" key="1">
    <source>
        <dbReference type="PROSITE-ProRule" id="PRU00117"/>
    </source>
</evidence>
<dbReference type="CDD" id="cd00105">
    <property type="entry name" value="KH-I"/>
    <property type="match status" value="1"/>
</dbReference>
<dbReference type="SUPFAM" id="SSF54791">
    <property type="entry name" value="Eukaryotic type KH-domain (KH-domain type I)"/>
    <property type="match status" value="1"/>
</dbReference>
<name>W2T771_NECAM</name>
<proteinExistence type="predicted"/>
<sequence>MPQITKHLCAEPHVVGSIIGKDGTNLRRLQRNFKVNVEIDNNTGNSLRKISITGTEEAVSQAEARIMQLMSRGRQNSLNAANVDELPFEEHDLVHQNSSSTSLPYQEGKDPCFIGLGL</sequence>
<dbReference type="GO" id="GO:0003723">
    <property type="term" value="F:RNA binding"/>
    <property type="evidence" value="ECO:0007669"/>
    <property type="project" value="UniProtKB-UniRule"/>
</dbReference>
<dbReference type="AlphaFoldDB" id="W2T771"/>
<dbReference type="InterPro" id="IPR004088">
    <property type="entry name" value="KH_dom_type_1"/>
</dbReference>
<keyword evidence="1" id="KW-0694">RNA-binding</keyword>
<accession>W2T771</accession>
<dbReference type="InterPro" id="IPR036612">
    <property type="entry name" value="KH_dom_type_1_sf"/>
</dbReference>
<dbReference type="Proteomes" id="UP000053676">
    <property type="component" value="Unassembled WGS sequence"/>
</dbReference>
<evidence type="ECO:0000313" key="4">
    <source>
        <dbReference type="Proteomes" id="UP000053676"/>
    </source>
</evidence>
<keyword evidence="4" id="KW-1185">Reference proteome</keyword>